<reference evidence="3 5" key="2">
    <citation type="submission" date="2017-03" db="EMBL/GenBank/DDBJ databases">
        <title>Genomes of endolithic fungi from Antarctica.</title>
        <authorList>
            <person name="Coleine C."/>
            <person name="Masonjones S."/>
            <person name="Stajich J.E."/>
        </authorList>
    </citation>
    <scope>NUCLEOTIDE SEQUENCE [LARGE SCALE GENOMIC DNA]</scope>
    <source>
        <strain evidence="3 5">CCFEE 6314</strain>
    </source>
</reference>
<dbReference type="SUPFAM" id="SSF56112">
    <property type="entry name" value="Protein kinase-like (PK-like)"/>
    <property type="match status" value="1"/>
</dbReference>
<dbReference type="GO" id="GO:0005524">
    <property type="term" value="F:ATP binding"/>
    <property type="evidence" value="ECO:0007669"/>
    <property type="project" value="InterPro"/>
</dbReference>
<keyword evidence="4" id="KW-1185">Reference proteome</keyword>
<dbReference type="GO" id="GO:0007165">
    <property type="term" value="P:signal transduction"/>
    <property type="evidence" value="ECO:0007669"/>
    <property type="project" value="TreeGrafter"/>
</dbReference>
<dbReference type="Gene3D" id="1.10.510.10">
    <property type="entry name" value="Transferase(Phosphotransferase) domain 1"/>
    <property type="match status" value="1"/>
</dbReference>
<dbReference type="EMBL" id="KN847522">
    <property type="protein sequence ID" value="KIV92569.1"/>
    <property type="molecule type" value="Genomic_DNA"/>
</dbReference>
<evidence type="ECO:0000313" key="4">
    <source>
        <dbReference type="Proteomes" id="UP000054302"/>
    </source>
</evidence>
<dbReference type="STRING" id="212818.A0A0D1ZFD8"/>
<dbReference type="OMA" id="EYKSHEV"/>
<sequence>MDSDRTSVNALFSEDLLEFLASGKSSVAYGIDDERVLKDFHDRELIDVERRVYIRLGLHPNIPKYLGSVGDGILLERGQVLRKILQQQGADLISVERKVQWLTQAAQGLQYIHDNNIIHADVGCHNMILTRQGELKIIDFEGSSIDGGPADSYYEWFSYRRPPSEPSVGTDIFAFGCAVYETITGRPPYHELESSEDSRKLIHDRYDAGIFPDVASLPLGALMQKCWHNDFTSMNEVVQEIRVFGQLSLPEQIRSLIVRAAAMFTSSCISLNNRKRPNLP</sequence>
<reference evidence="2 4" key="1">
    <citation type="submission" date="2015-01" db="EMBL/GenBank/DDBJ databases">
        <title>The Genome Sequence of Exophiala mesophila CBS40295.</title>
        <authorList>
            <consortium name="The Broad Institute Genomics Platform"/>
            <person name="Cuomo C."/>
            <person name="de Hoog S."/>
            <person name="Gorbushina A."/>
            <person name="Stielow B."/>
            <person name="Teixiera M."/>
            <person name="Abouelleil A."/>
            <person name="Chapman S.B."/>
            <person name="Priest M."/>
            <person name="Young S.K."/>
            <person name="Wortman J."/>
            <person name="Nusbaum C."/>
            <person name="Birren B."/>
        </authorList>
    </citation>
    <scope>NUCLEOTIDE SEQUENCE [LARGE SCALE GENOMIC DNA]</scope>
    <source>
        <strain evidence="2 4">CBS 40295</strain>
    </source>
</reference>
<dbReference type="InterPro" id="IPR050167">
    <property type="entry name" value="Ser_Thr_protein_kinase"/>
</dbReference>
<gene>
    <name evidence="3" type="ORF">B0A52_05618</name>
    <name evidence="2" type="ORF">PV10_03853</name>
</gene>
<dbReference type="GO" id="GO:0005737">
    <property type="term" value="C:cytoplasm"/>
    <property type="evidence" value="ECO:0007669"/>
    <property type="project" value="TreeGrafter"/>
</dbReference>
<evidence type="ECO:0000259" key="1">
    <source>
        <dbReference type="PROSITE" id="PS50011"/>
    </source>
</evidence>
<organism evidence="2 4">
    <name type="scientific">Exophiala mesophila</name>
    <name type="common">Black yeast-like fungus</name>
    <dbReference type="NCBI Taxonomy" id="212818"/>
    <lineage>
        <taxon>Eukaryota</taxon>
        <taxon>Fungi</taxon>
        <taxon>Dikarya</taxon>
        <taxon>Ascomycota</taxon>
        <taxon>Pezizomycotina</taxon>
        <taxon>Eurotiomycetes</taxon>
        <taxon>Chaetothyriomycetidae</taxon>
        <taxon>Chaetothyriales</taxon>
        <taxon>Herpotrichiellaceae</taxon>
        <taxon>Exophiala</taxon>
    </lineage>
</organism>
<evidence type="ECO:0000313" key="3">
    <source>
        <dbReference type="EMBL" id="RVX70285.1"/>
    </source>
</evidence>
<name>A0A0D1ZFD8_EXOME</name>
<dbReference type="EMBL" id="NAJM01000024">
    <property type="protein sequence ID" value="RVX70285.1"/>
    <property type="molecule type" value="Genomic_DNA"/>
</dbReference>
<dbReference type="InterPro" id="IPR000719">
    <property type="entry name" value="Prot_kinase_dom"/>
</dbReference>
<dbReference type="InterPro" id="IPR001245">
    <property type="entry name" value="Ser-Thr/Tyr_kinase_cat_dom"/>
</dbReference>
<dbReference type="PROSITE" id="PS50011">
    <property type="entry name" value="PROTEIN_KINASE_DOM"/>
    <property type="match status" value="1"/>
</dbReference>
<dbReference type="Pfam" id="PF07714">
    <property type="entry name" value="PK_Tyr_Ser-Thr"/>
    <property type="match status" value="1"/>
</dbReference>
<dbReference type="PANTHER" id="PTHR23257:SF963">
    <property type="entry name" value="AT08303P"/>
    <property type="match status" value="1"/>
</dbReference>
<dbReference type="GO" id="GO:0004672">
    <property type="term" value="F:protein kinase activity"/>
    <property type="evidence" value="ECO:0007669"/>
    <property type="project" value="InterPro"/>
</dbReference>
<dbReference type="GeneID" id="27321698"/>
<dbReference type="RefSeq" id="XP_016224143.1">
    <property type="nucleotide sequence ID" value="XM_016368355.1"/>
</dbReference>
<dbReference type="HOGENOM" id="CLU_000288_31_3_1"/>
<evidence type="ECO:0000313" key="2">
    <source>
        <dbReference type="EMBL" id="KIV92569.1"/>
    </source>
</evidence>
<proteinExistence type="predicted"/>
<evidence type="ECO:0000313" key="5">
    <source>
        <dbReference type="Proteomes" id="UP000288859"/>
    </source>
</evidence>
<accession>A0A0D1ZFD8</accession>
<dbReference type="Proteomes" id="UP000288859">
    <property type="component" value="Unassembled WGS sequence"/>
</dbReference>
<dbReference type="OrthoDB" id="1668230at2759"/>
<dbReference type="InterPro" id="IPR011009">
    <property type="entry name" value="Kinase-like_dom_sf"/>
</dbReference>
<dbReference type="Proteomes" id="UP000054302">
    <property type="component" value="Unassembled WGS sequence"/>
</dbReference>
<feature type="domain" description="Protein kinase" evidence="1">
    <location>
        <begin position="1"/>
        <end position="280"/>
    </location>
</feature>
<dbReference type="PANTHER" id="PTHR23257">
    <property type="entry name" value="SERINE-THREONINE PROTEIN KINASE"/>
    <property type="match status" value="1"/>
</dbReference>
<dbReference type="VEuPathDB" id="FungiDB:PV10_03853"/>
<dbReference type="AlphaFoldDB" id="A0A0D1ZFD8"/>
<protein>
    <recommendedName>
        <fullName evidence="1">Protein kinase domain-containing protein</fullName>
    </recommendedName>
</protein>